<protein>
    <submittedName>
        <fullName evidence="1">Uncharacterized protein</fullName>
    </submittedName>
</protein>
<dbReference type="AlphaFoldDB" id="A0A6A7A4B5"/>
<accession>A0A6A7A4B5</accession>
<evidence type="ECO:0000313" key="2">
    <source>
        <dbReference type="Proteomes" id="UP000799424"/>
    </source>
</evidence>
<gene>
    <name evidence="1" type="ORF">CC86DRAFT_405543</name>
</gene>
<organism evidence="1 2">
    <name type="scientific">Ophiobolus disseminans</name>
    <dbReference type="NCBI Taxonomy" id="1469910"/>
    <lineage>
        <taxon>Eukaryota</taxon>
        <taxon>Fungi</taxon>
        <taxon>Dikarya</taxon>
        <taxon>Ascomycota</taxon>
        <taxon>Pezizomycotina</taxon>
        <taxon>Dothideomycetes</taxon>
        <taxon>Pleosporomycetidae</taxon>
        <taxon>Pleosporales</taxon>
        <taxon>Pleosporineae</taxon>
        <taxon>Phaeosphaeriaceae</taxon>
        <taxon>Ophiobolus</taxon>
    </lineage>
</organism>
<proteinExistence type="predicted"/>
<reference evidence="1" key="1">
    <citation type="journal article" date="2020" name="Stud. Mycol.">
        <title>101 Dothideomycetes genomes: a test case for predicting lifestyles and emergence of pathogens.</title>
        <authorList>
            <person name="Haridas S."/>
            <person name="Albert R."/>
            <person name="Binder M."/>
            <person name="Bloem J."/>
            <person name="Labutti K."/>
            <person name="Salamov A."/>
            <person name="Andreopoulos B."/>
            <person name="Baker S."/>
            <person name="Barry K."/>
            <person name="Bills G."/>
            <person name="Bluhm B."/>
            <person name="Cannon C."/>
            <person name="Castanera R."/>
            <person name="Culley D."/>
            <person name="Daum C."/>
            <person name="Ezra D."/>
            <person name="Gonzalez J."/>
            <person name="Henrissat B."/>
            <person name="Kuo A."/>
            <person name="Liang C."/>
            <person name="Lipzen A."/>
            <person name="Lutzoni F."/>
            <person name="Magnuson J."/>
            <person name="Mondo S."/>
            <person name="Nolan M."/>
            <person name="Ohm R."/>
            <person name="Pangilinan J."/>
            <person name="Park H.-J."/>
            <person name="Ramirez L."/>
            <person name="Alfaro M."/>
            <person name="Sun H."/>
            <person name="Tritt A."/>
            <person name="Yoshinaga Y."/>
            <person name="Zwiers L.-H."/>
            <person name="Turgeon B."/>
            <person name="Goodwin S."/>
            <person name="Spatafora J."/>
            <person name="Crous P."/>
            <person name="Grigoriev I."/>
        </authorList>
    </citation>
    <scope>NUCLEOTIDE SEQUENCE</scope>
    <source>
        <strain evidence="1">CBS 113818</strain>
    </source>
</reference>
<keyword evidence="2" id="KW-1185">Reference proteome</keyword>
<dbReference type="OrthoDB" id="3914127at2759"/>
<name>A0A6A7A4B5_9PLEO</name>
<sequence length="182" mass="20572">MCDAPVFAAYDVTPEQWSDFSNTANITEEHVGWLDPATDPTPPYVLIYSRSQENLHRTGALAAKVTTDFKGASYADMYTFPELTCKDEEISNRLISAYFLVLDAQSSKDRQVVLINKTLGSLYIDEADDVQITNDGKDDTVWMKHRIPYEKVAFFCLVRESHPGDEGDEFLQNMTKETIEGL</sequence>
<dbReference type="Proteomes" id="UP000799424">
    <property type="component" value="Unassembled WGS sequence"/>
</dbReference>
<evidence type="ECO:0000313" key="1">
    <source>
        <dbReference type="EMBL" id="KAF2827415.1"/>
    </source>
</evidence>
<dbReference type="EMBL" id="MU006224">
    <property type="protein sequence ID" value="KAF2827415.1"/>
    <property type="molecule type" value="Genomic_DNA"/>
</dbReference>